<evidence type="ECO:0000256" key="2">
    <source>
        <dbReference type="ARBA" id="ARBA00012483"/>
    </source>
</evidence>
<reference evidence="9 10" key="1">
    <citation type="journal article" date="2011" name="PLoS Pathog.">
        <title>Endophytic Life Strategies Decoded by Genome and Transcriptome Analyses of the Mutualistic Root Symbiont Piriformospora indica.</title>
        <authorList>
            <person name="Zuccaro A."/>
            <person name="Lahrmann U."/>
            <person name="Guldener U."/>
            <person name="Langen G."/>
            <person name="Pfiffi S."/>
            <person name="Biedenkopf D."/>
            <person name="Wong P."/>
            <person name="Samans B."/>
            <person name="Grimm C."/>
            <person name="Basiewicz M."/>
            <person name="Murat C."/>
            <person name="Martin F."/>
            <person name="Kogel K.H."/>
        </authorList>
    </citation>
    <scope>NUCLEOTIDE SEQUENCE [LARGE SCALE GENOMIC DNA]</scope>
    <source>
        <strain evidence="9 10">DSM 11827</strain>
    </source>
</reference>
<protein>
    <recommendedName>
        <fullName evidence="2">RING-type E3 ubiquitin transferase</fullName>
        <ecNumber evidence="2">2.3.2.27</ecNumber>
    </recommendedName>
</protein>
<dbReference type="HOGENOM" id="CLU_524876_0_0_1"/>
<evidence type="ECO:0000256" key="3">
    <source>
        <dbReference type="ARBA" id="ARBA00022679"/>
    </source>
</evidence>
<keyword evidence="6" id="KW-0863">Zinc-finger</keyword>
<name>G4TL19_SERID</name>
<comment type="caution">
    <text evidence="9">The sequence shown here is derived from an EMBL/GenBank/DDBJ whole genome shotgun (WGS) entry which is preliminary data.</text>
</comment>
<feature type="region of interest" description="Disordered" evidence="7">
    <location>
        <begin position="471"/>
        <end position="494"/>
    </location>
</feature>
<keyword evidence="10" id="KW-1185">Reference proteome</keyword>
<evidence type="ECO:0000313" key="9">
    <source>
        <dbReference type="EMBL" id="CCA72020.1"/>
    </source>
</evidence>
<dbReference type="AlphaFoldDB" id="G4TL19"/>
<sequence>MATPDEENPQTIGNIFLQESGRSNTSTAGQADNDNCVICLQSIIDRTILPQCSHDCHCFACILEWIKHSNKCPLCVADIGPYIIHNVRSKHDYKRHFISPTLSPRNSDRAYLVASNVTRERRASMAAFQRSQHRRREEARRKQEEDAALAMRRYVYQNVLYAKHVASNRYTRYTPHPSPAQVSASAELQSRATAFLRRELRVWSNLDVEFLTSYIVMMIKTLDLRSEGGIKILSELLDPNIPYTEEGRHPNTEHLAHELYSFLRSPYKSVEMYDKHVQYETVVGRPSRPLETTSQSLETRGSQSSPRLAENSIKQRPSRWDQKHPTAKRPPPTIELPETRIDQQSEEQAQFEMGRGNLRRDEMSVPASQPSEELRHEPSETQGPTTQISMAKKQHFLSRLQEEKSLIVSNQMDGEEGSPDTAGAARSSGIQIRGAAAKAREGALQKLEERLRSQALLRVRLTREKAVLLSRAHSDTKPAPNNARLDNGEQFSSSPVEKADLLKERLLRERLLLSRQTRA</sequence>
<feature type="compositionally biased region" description="Polar residues" evidence="7">
    <location>
        <begin position="290"/>
        <end position="306"/>
    </location>
</feature>
<dbReference type="Proteomes" id="UP000007148">
    <property type="component" value="Unassembled WGS sequence"/>
</dbReference>
<dbReference type="PANTHER" id="PTHR46077:SF1">
    <property type="entry name" value="TOP1 BINDING ARGININE_SERINE RICH PROTEIN, E3 UBIQUITIN LIGASE"/>
    <property type="match status" value="1"/>
</dbReference>
<keyword evidence="3" id="KW-0808">Transferase</keyword>
<keyword evidence="4" id="KW-0805">Transcription regulation</keyword>
<dbReference type="EMBL" id="CAFZ01000144">
    <property type="protein sequence ID" value="CCA72020.1"/>
    <property type="molecule type" value="Genomic_DNA"/>
</dbReference>
<dbReference type="GO" id="GO:0061630">
    <property type="term" value="F:ubiquitin protein ligase activity"/>
    <property type="evidence" value="ECO:0007669"/>
    <property type="project" value="UniProtKB-EC"/>
</dbReference>
<dbReference type="PANTHER" id="PTHR46077">
    <property type="entry name" value="E3 UBIQUITIN-PROTEIN LIGASE TOPORS"/>
    <property type="match status" value="1"/>
</dbReference>
<dbReference type="Pfam" id="PF13920">
    <property type="entry name" value="zf-C3HC4_3"/>
    <property type="match status" value="1"/>
</dbReference>
<feature type="domain" description="RING-type" evidence="8">
    <location>
        <begin position="36"/>
        <end position="75"/>
    </location>
</feature>
<evidence type="ECO:0000259" key="8">
    <source>
        <dbReference type="PROSITE" id="PS50089"/>
    </source>
</evidence>
<accession>G4TL19</accession>
<dbReference type="OrthoDB" id="21204at2759"/>
<evidence type="ECO:0000256" key="6">
    <source>
        <dbReference type="PROSITE-ProRule" id="PRU00175"/>
    </source>
</evidence>
<comment type="catalytic activity">
    <reaction evidence="1">
        <text>S-ubiquitinyl-[E2 ubiquitin-conjugating enzyme]-L-cysteine + [acceptor protein]-L-lysine = [E2 ubiquitin-conjugating enzyme]-L-cysteine + N(6)-ubiquitinyl-[acceptor protein]-L-lysine.</text>
        <dbReference type="EC" id="2.3.2.27"/>
    </reaction>
</comment>
<dbReference type="eggNOG" id="KOG4430">
    <property type="taxonomic scope" value="Eukaryota"/>
</dbReference>
<dbReference type="EC" id="2.3.2.27" evidence="2"/>
<dbReference type="GO" id="GO:0006513">
    <property type="term" value="P:protein monoubiquitination"/>
    <property type="evidence" value="ECO:0007669"/>
    <property type="project" value="TreeGrafter"/>
</dbReference>
<dbReference type="PROSITE" id="PS50089">
    <property type="entry name" value="ZF_RING_2"/>
    <property type="match status" value="1"/>
</dbReference>
<keyword evidence="6" id="KW-0862">Zinc</keyword>
<dbReference type="InParanoid" id="G4TL19"/>
<dbReference type="SUPFAM" id="SSF57850">
    <property type="entry name" value="RING/U-box"/>
    <property type="match status" value="1"/>
</dbReference>
<dbReference type="STRING" id="1109443.G4TL19"/>
<dbReference type="GO" id="GO:0008270">
    <property type="term" value="F:zinc ion binding"/>
    <property type="evidence" value="ECO:0007669"/>
    <property type="project" value="UniProtKB-KW"/>
</dbReference>
<evidence type="ECO:0000256" key="5">
    <source>
        <dbReference type="ARBA" id="ARBA00023163"/>
    </source>
</evidence>
<evidence type="ECO:0000313" key="10">
    <source>
        <dbReference type="Proteomes" id="UP000007148"/>
    </source>
</evidence>
<evidence type="ECO:0000256" key="1">
    <source>
        <dbReference type="ARBA" id="ARBA00000900"/>
    </source>
</evidence>
<proteinExistence type="predicted"/>
<keyword evidence="5" id="KW-0804">Transcription</keyword>
<dbReference type="InterPro" id="IPR001841">
    <property type="entry name" value="Znf_RING"/>
</dbReference>
<dbReference type="Gene3D" id="3.30.40.10">
    <property type="entry name" value="Zinc/RING finger domain, C3HC4 (zinc finger)"/>
    <property type="match status" value="1"/>
</dbReference>
<gene>
    <name evidence="9" type="ORF">PIIN_05955</name>
</gene>
<feature type="region of interest" description="Disordered" evidence="7">
    <location>
        <begin position="284"/>
        <end position="388"/>
    </location>
</feature>
<evidence type="ECO:0000256" key="4">
    <source>
        <dbReference type="ARBA" id="ARBA00023015"/>
    </source>
</evidence>
<dbReference type="GO" id="GO:0000209">
    <property type="term" value="P:protein polyubiquitination"/>
    <property type="evidence" value="ECO:0007669"/>
    <property type="project" value="TreeGrafter"/>
</dbReference>
<dbReference type="InterPro" id="IPR013083">
    <property type="entry name" value="Znf_RING/FYVE/PHD"/>
</dbReference>
<keyword evidence="6" id="KW-0479">Metal-binding</keyword>
<evidence type="ECO:0000256" key="7">
    <source>
        <dbReference type="SAM" id="MobiDB-lite"/>
    </source>
</evidence>
<organism evidence="9 10">
    <name type="scientific">Serendipita indica (strain DSM 11827)</name>
    <name type="common">Root endophyte fungus</name>
    <name type="synonym">Piriformospora indica</name>
    <dbReference type="NCBI Taxonomy" id="1109443"/>
    <lineage>
        <taxon>Eukaryota</taxon>
        <taxon>Fungi</taxon>
        <taxon>Dikarya</taxon>
        <taxon>Basidiomycota</taxon>
        <taxon>Agaricomycotina</taxon>
        <taxon>Agaricomycetes</taxon>
        <taxon>Sebacinales</taxon>
        <taxon>Serendipitaceae</taxon>
        <taxon>Serendipita</taxon>
    </lineage>
</organism>